<dbReference type="PANTHER" id="PTHR43747:SF4">
    <property type="entry name" value="FLAVIN-DEPENDENT TRYPTOPHAN HALOGENASE"/>
    <property type="match status" value="1"/>
</dbReference>
<dbReference type="InterPro" id="IPR033856">
    <property type="entry name" value="Trp_halogen"/>
</dbReference>
<dbReference type="SUPFAM" id="SSF51905">
    <property type="entry name" value="FAD/NAD(P)-binding domain"/>
    <property type="match status" value="1"/>
</dbReference>
<proteinExistence type="predicted"/>
<reference evidence="1 2" key="1">
    <citation type="submission" date="2020-03" db="EMBL/GenBank/DDBJ databases">
        <title>Genome sequence of strain Massilia sp. TW-1.</title>
        <authorList>
            <person name="Chaudhary D.K."/>
        </authorList>
    </citation>
    <scope>NUCLEOTIDE SEQUENCE [LARGE SCALE GENOMIC DNA]</scope>
    <source>
        <strain evidence="1 2">TW-1</strain>
    </source>
</reference>
<dbReference type="PIRSF" id="PIRSF011396">
    <property type="entry name" value="Trp_halogenase"/>
    <property type="match status" value="1"/>
</dbReference>
<dbReference type="InterPro" id="IPR036188">
    <property type="entry name" value="FAD/NAD-bd_sf"/>
</dbReference>
<protein>
    <submittedName>
        <fullName evidence="1">Tryptophan 7-halogenase</fullName>
    </submittedName>
</protein>
<dbReference type="InterPro" id="IPR006905">
    <property type="entry name" value="Flavin_halogenase"/>
</dbReference>
<comment type="caution">
    <text evidence="1">The sequence shown here is derived from an EMBL/GenBank/DDBJ whole genome shotgun (WGS) entry which is preliminary data.</text>
</comment>
<dbReference type="PANTHER" id="PTHR43747">
    <property type="entry name" value="FAD-BINDING PROTEIN"/>
    <property type="match status" value="1"/>
</dbReference>
<dbReference type="Proteomes" id="UP000716322">
    <property type="component" value="Unassembled WGS sequence"/>
</dbReference>
<evidence type="ECO:0000313" key="2">
    <source>
        <dbReference type="Proteomes" id="UP000716322"/>
    </source>
</evidence>
<dbReference type="Gene3D" id="3.50.50.60">
    <property type="entry name" value="FAD/NAD(P)-binding domain"/>
    <property type="match status" value="1"/>
</dbReference>
<accession>A0ABX0PGY4</accession>
<organism evidence="1 2">
    <name type="scientific">Telluria antibiotica</name>
    <dbReference type="NCBI Taxonomy" id="2717319"/>
    <lineage>
        <taxon>Bacteria</taxon>
        <taxon>Pseudomonadati</taxon>
        <taxon>Pseudomonadota</taxon>
        <taxon>Betaproteobacteria</taxon>
        <taxon>Burkholderiales</taxon>
        <taxon>Oxalobacteraceae</taxon>
        <taxon>Telluria group</taxon>
        <taxon>Telluria</taxon>
    </lineage>
</organism>
<dbReference type="RefSeq" id="WP_166862004.1">
    <property type="nucleotide sequence ID" value="NZ_JAAQOM010000014.1"/>
</dbReference>
<sequence>MNGNCVRDVVIVGGGTAGWMTAAALSRLLPGGYRLRLVESDEISTIGVGEATIPNIRNYNHALGIDEDDFIRNTQGTFKLGIEFVDWKNSGESYFHGFGKIGRDLGALKFYQYWLKLHQAGEAPDLGEFSINTLAPRHAKFMRDVQSVPDSPVADIGYAFHFDAGLYARYLRRYSEARGVVRIEGKIVATCLRAEDGFIEAVVMESGDRIAGDLFVDCSGMAGLLIEKALHTGFEDWSHWLPCNHAIAVPCESVDPLLPYTRSTARAAGWQWRIPLQHRIGNGHVFSSDFMDPKTAEEILMRNLDGKPLASPRHIRFTTGKRKKGWNKNCVAIGLSGGFLEPLESTSIHLIQTAIARLVEFFPDKTFDRAEIDAFNAQVDFEYESIRDFLILHYKLNERKDSAFWAYCRDMEIPVTLQGKIDLFQSHGRTVRTGEELFTDVSWVQVMHGQGLRPRSYHPLVDQRSNDEVRKFVTDVQAVIRKCVDVMPTHAEFIRKHCAALAANPVRRSGLVS</sequence>
<dbReference type="Pfam" id="PF04820">
    <property type="entry name" value="Trp_halogenase"/>
    <property type="match status" value="1"/>
</dbReference>
<gene>
    <name evidence="1" type="ORF">HAV22_22540</name>
</gene>
<evidence type="ECO:0000313" key="1">
    <source>
        <dbReference type="EMBL" id="NIA56412.1"/>
    </source>
</evidence>
<dbReference type="InterPro" id="IPR050816">
    <property type="entry name" value="Flavin-dep_Halogenase_NPB"/>
</dbReference>
<dbReference type="EMBL" id="JAAQOM010000014">
    <property type="protein sequence ID" value="NIA56412.1"/>
    <property type="molecule type" value="Genomic_DNA"/>
</dbReference>
<name>A0ABX0PGY4_9BURK</name>
<keyword evidence="2" id="KW-1185">Reference proteome</keyword>